<evidence type="ECO:0000256" key="2">
    <source>
        <dbReference type="SAM" id="SignalP"/>
    </source>
</evidence>
<name>A0ABV7XW50_9FLAO</name>
<feature type="domain" description="Secretion system C-terminal sorting" evidence="4">
    <location>
        <begin position="207"/>
        <end position="272"/>
    </location>
</feature>
<proteinExistence type="predicted"/>
<organism evidence="5 6">
    <name type="scientific">Chryseobacterium tructae</name>
    <dbReference type="NCBI Taxonomy" id="1037380"/>
    <lineage>
        <taxon>Bacteria</taxon>
        <taxon>Pseudomonadati</taxon>
        <taxon>Bacteroidota</taxon>
        <taxon>Flavobacteriia</taxon>
        <taxon>Flavobacteriales</taxon>
        <taxon>Weeksellaceae</taxon>
        <taxon>Chryseobacterium group</taxon>
        <taxon>Chryseobacterium</taxon>
    </lineage>
</organism>
<comment type="caution">
    <text evidence="5">The sequence shown here is derived from an EMBL/GenBank/DDBJ whole genome shotgun (WGS) entry which is preliminary data.</text>
</comment>
<gene>
    <name evidence="5" type="ORF">ACFONJ_14790</name>
</gene>
<dbReference type="Pfam" id="PF18962">
    <property type="entry name" value="Por_Secre_tail"/>
    <property type="match status" value="1"/>
</dbReference>
<dbReference type="Pfam" id="PF07675">
    <property type="entry name" value="Cleaved_Adhesin"/>
    <property type="match status" value="1"/>
</dbReference>
<evidence type="ECO:0000313" key="6">
    <source>
        <dbReference type="Proteomes" id="UP001595735"/>
    </source>
</evidence>
<evidence type="ECO:0000259" key="4">
    <source>
        <dbReference type="Pfam" id="PF18962"/>
    </source>
</evidence>
<keyword evidence="6" id="KW-1185">Reference proteome</keyword>
<accession>A0ABV7XW50</accession>
<dbReference type="Gene3D" id="2.60.120.200">
    <property type="match status" value="1"/>
</dbReference>
<reference evidence="6" key="1">
    <citation type="journal article" date="2019" name="Int. J. Syst. Evol. Microbiol.">
        <title>The Global Catalogue of Microorganisms (GCM) 10K type strain sequencing project: providing services to taxonomists for standard genome sequencing and annotation.</title>
        <authorList>
            <consortium name="The Broad Institute Genomics Platform"/>
            <consortium name="The Broad Institute Genome Sequencing Center for Infectious Disease"/>
            <person name="Wu L."/>
            <person name="Ma J."/>
        </authorList>
    </citation>
    <scope>NUCLEOTIDE SEQUENCE [LARGE SCALE GENOMIC DNA]</scope>
    <source>
        <strain evidence="6">CECT 7798</strain>
    </source>
</reference>
<dbReference type="NCBIfam" id="TIGR04183">
    <property type="entry name" value="Por_Secre_tail"/>
    <property type="match status" value="1"/>
</dbReference>
<feature type="domain" description="Cleaved adhesin" evidence="3">
    <location>
        <begin position="30"/>
        <end position="166"/>
    </location>
</feature>
<dbReference type="RefSeq" id="WP_290298309.1">
    <property type="nucleotide sequence ID" value="NZ_JAUFQR010000001.1"/>
</dbReference>
<evidence type="ECO:0000313" key="5">
    <source>
        <dbReference type="EMBL" id="MFC3757241.1"/>
    </source>
</evidence>
<evidence type="ECO:0000256" key="1">
    <source>
        <dbReference type="ARBA" id="ARBA00022729"/>
    </source>
</evidence>
<sequence>MKKTLLFIAGISILLCSISLLRAQTNIFEETFESVTPNDIPAGWIRENRDNDMLTWVVEDGASETDPIGYSGKVVLVASTADSSDNLLGTSAINLPGGNSYTLSFKIGTFTVSGLYNADNHYAVYVLPENSSFTGTETPVLEEDITIGDIAVTKTVDLSGYAGQNVKIYFRQFINSQGTRALLLDTVKVLQGVLGVSEAAFSSQLGIYPNPTSDYIYIKSKSLINKVKVFDMNGKALPVNSDEHKIDVRMLLPGAYIVNIESGGRKSSHKFVKK</sequence>
<dbReference type="InterPro" id="IPR011628">
    <property type="entry name" value="Cleaved_adhesin"/>
</dbReference>
<keyword evidence="1 2" id="KW-0732">Signal</keyword>
<protein>
    <submittedName>
        <fullName evidence="5">T9SS-dependent choice-of-anchor J family protein</fullName>
    </submittedName>
</protein>
<dbReference type="InterPro" id="IPR026444">
    <property type="entry name" value="Secre_tail"/>
</dbReference>
<evidence type="ECO:0000259" key="3">
    <source>
        <dbReference type="Pfam" id="PF07675"/>
    </source>
</evidence>
<dbReference type="Proteomes" id="UP001595735">
    <property type="component" value="Unassembled WGS sequence"/>
</dbReference>
<feature type="chain" id="PRO_5047145685" evidence="2">
    <location>
        <begin position="24"/>
        <end position="274"/>
    </location>
</feature>
<dbReference type="NCBIfam" id="NF038128">
    <property type="entry name" value="choice_anch_J"/>
    <property type="match status" value="1"/>
</dbReference>
<feature type="signal peptide" evidence="2">
    <location>
        <begin position="1"/>
        <end position="23"/>
    </location>
</feature>
<dbReference type="EMBL" id="JBHRYO010000002">
    <property type="protein sequence ID" value="MFC3757241.1"/>
    <property type="molecule type" value="Genomic_DNA"/>
</dbReference>